<dbReference type="GO" id="GO:0005546">
    <property type="term" value="F:phosphatidylinositol-4,5-bisphosphate binding"/>
    <property type="evidence" value="ECO:0007669"/>
    <property type="project" value="InterPro"/>
</dbReference>
<feature type="domain" description="Exocyst complex subunit Exo70 C-terminal" evidence="4">
    <location>
        <begin position="82"/>
        <end position="202"/>
    </location>
</feature>
<dbReference type="InterPro" id="IPR004140">
    <property type="entry name" value="Exo70"/>
</dbReference>
<dbReference type="InterPro" id="IPR016159">
    <property type="entry name" value="Cullin_repeat-like_dom_sf"/>
</dbReference>
<dbReference type="OMA" id="WWVSRLE"/>
<proteinExistence type="inferred from homology"/>
<evidence type="ECO:0000259" key="4">
    <source>
        <dbReference type="Pfam" id="PF03081"/>
    </source>
</evidence>
<evidence type="ECO:0000256" key="1">
    <source>
        <dbReference type="ARBA" id="ARBA00006756"/>
    </source>
</evidence>
<evidence type="ECO:0000313" key="6">
    <source>
        <dbReference type="Proteomes" id="UP000324705"/>
    </source>
</evidence>
<dbReference type="GO" id="GO:0015031">
    <property type="term" value="P:protein transport"/>
    <property type="evidence" value="ECO:0007669"/>
    <property type="project" value="UniProtKB-KW"/>
</dbReference>
<accession>A0A9R1NH43</accession>
<protein>
    <recommendedName>
        <fullName evidence="3">Exocyst subunit Exo70 family protein</fullName>
    </recommendedName>
</protein>
<sequence>MDKFRGSLDAAATATAATIARSTEVAGILSKMMDDQGEIVVDIRSSDESTVHPANVVLIQALAIFCGSNSIYPYSHVVDWWVSRLEKDAELVRQGEHGGKYIFLLNNTSNVRQMVRHQRASFVGDELASRLSSMMEGYKKSYLDECWAPLNRLNVEEFTAQFLATSKCQMTWKVTAELRYQLRREIVDLIVPSYEVSLSALRGKGSRHSGVSDSLNGPMVGNKKQKKYTGGELEVEIGGLFEG</sequence>
<keyword evidence="3" id="KW-0268">Exocytosis</keyword>
<dbReference type="Pfam" id="PF03081">
    <property type="entry name" value="Exo70_C"/>
    <property type="match status" value="1"/>
</dbReference>
<organism evidence="5 6">
    <name type="scientific">Triticum turgidum subsp. durum</name>
    <name type="common">Durum wheat</name>
    <name type="synonym">Triticum durum</name>
    <dbReference type="NCBI Taxonomy" id="4567"/>
    <lineage>
        <taxon>Eukaryota</taxon>
        <taxon>Viridiplantae</taxon>
        <taxon>Streptophyta</taxon>
        <taxon>Embryophyta</taxon>
        <taxon>Tracheophyta</taxon>
        <taxon>Spermatophyta</taxon>
        <taxon>Magnoliopsida</taxon>
        <taxon>Liliopsida</taxon>
        <taxon>Poales</taxon>
        <taxon>Poaceae</taxon>
        <taxon>BOP clade</taxon>
        <taxon>Pooideae</taxon>
        <taxon>Triticodae</taxon>
        <taxon>Triticeae</taxon>
        <taxon>Triticinae</taxon>
        <taxon>Triticum</taxon>
    </lineage>
</organism>
<comment type="similarity">
    <text evidence="1 3">Belongs to the EXO70 family.</text>
</comment>
<evidence type="ECO:0000256" key="2">
    <source>
        <dbReference type="ARBA" id="ARBA00022448"/>
    </source>
</evidence>
<dbReference type="GO" id="GO:0006887">
    <property type="term" value="P:exocytosis"/>
    <property type="evidence" value="ECO:0007669"/>
    <property type="project" value="UniProtKB-KW"/>
</dbReference>
<dbReference type="InterPro" id="IPR046364">
    <property type="entry name" value="Exo70_C"/>
</dbReference>
<dbReference type="PANTHER" id="PTHR12542">
    <property type="entry name" value="EXOCYST COMPLEX PROTEIN EXO70"/>
    <property type="match status" value="1"/>
</dbReference>
<evidence type="ECO:0000256" key="3">
    <source>
        <dbReference type="RuleBase" id="RU365026"/>
    </source>
</evidence>
<dbReference type="Gene3D" id="1.20.1280.170">
    <property type="entry name" value="Exocyst complex component Exo70"/>
    <property type="match status" value="1"/>
</dbReference>
<reference evidence="5 6" key="1">
    <citation type="submission" date="2017-09" db="EMBL/GenBank/DDBJ databases">
        <authorList>
            <consortium name="International Durum Wheat Genome Sequencing Consortium (IDWGSC)"/>
            <person name="Milanesi L."/>
        </authorList>
    </citation>
    <scope>NUCLEOTIDE SEQUENCE [LARGE SCALE GENOMIC DNA]</scope>
    <source>
        <strain evidence="6">cv. Svevo</strain>
    </source>
</reference>
<dbReference type="AlphaFoldDB" id="A0A9R1NH43"/>
<keyword evidence="6" id="KW-1185">Reference proteome</keyword>
<dbReference type="Gramene" id="TRITD2Av1G007530.1">
    <property type="protein sequence ID" value="TRITD2Av1G007530.1"/>
    <property type="gene ID" value="TRITD2Av1G007530"/>
</dbReference>
<gene>
    <name evidence="5" type="ORF">TRITD_2Av1G007530</name>
</gene>
<keyword evidence="2 3" id="KW-0813">Transport</keyword>
<name>A0A9R1NH43_TRITD</name>
<dbReference type="PANTHER" id="PTHR12542:SF160">
    <property type="entry name" value="EXOCYST SUBUNIT EXO70 FAMILY PROTEIN"/>
    <property type="match status" value="1"/>
</dbReference>
<dbReference type="SUPFAM" id="SSF74788">
    <property type="entry name" value="Cullin repeat-like"/>
    <property type="match status" value="1"/>
</dbReference>
<dbReference type="Proteomes" id="UP000324705">
    <property type="component" value="Chromosome 2A"/>
</dbReference>
<evidence type="ECO:0000313" key="5">
    <source>
        <dbReference type="EMBL" id="VAH24794.1"/>
    </source>
</evidence>
<dbReference type="EMBL" id="LT934113">
    <property type="protein sequence ID" value="VAH24794.1"/>
    <property type="molecule type" value="Genomic_DNA"/>
</dbReference>
<keyword evidence="3" id="KW-0653">Protein transport</keyword>
<comment type="function">
    <text evidence="3">Component of the exocyst complex.</text>
</comment>
<dbReference type="GO" id="GO:0000145">
    <property type="term" value="C:exocyst"/>
    <property type="evidence" value="ECO:0007669"/>
    <property type="project" value="InterPro"/>
</dbReference>